<proteinExistence type="predicted"/>
<organism evidence="3 4">
    <name type="scientific">Tenacibaculum dicentrarchi</name>
    <dbReference type="NCBI Taxonomy" id="669041"/>
    <lineage>
        <taxon>Bacteria</taxon>
        <taxon>Pseudomonadati</taxon>
        <taxon>Bacteroidota</taxon>
        <taxon>Flavobacteriia</taxon>
        <taxon>Flavobacteriales</taxon>
        <taxon>Flavobacteriaceae</taxon>
        <taxon>Tenacibaculum</taxon>
    </lineage>
</organism>
<gene>
    <name evidence="3" type="ORF">TD3509T_1452</name>
</gene>
<feature type="repeat" description="TPR" evidence="1">
    <location>
        <begin position="23"/>
        <end position="56"/>
    </location>
</feature>
<dbReference type="EMBL" id="OZ038524">
    <property type="protein sequence ID" value="CAL2082968.1"/>
    <property type="molecule type" value="Genomic_DNA"/>
</dbReference>
<keyword evidence="2" id="KW-1133">Transmembrane helix</keyword>
<dbReference type="SUPFAM" id="SSF48452">
    <property type="entry name" value="TPR-like"/>
    <property type="match status" value="1"/>
</dbReference>
<evidence type="ECO:0000313" key="3">
    <source>
        <dbReference type="EMBL" id="CAL2082968.1"/>
    </source>
</evidence>
<keyword evidence="1" id="KW-0802">TPR repeat</keyword>
<dbReference type="InterPro" id="IPR011990">
    <property type="entry name" value="TPR-like_helical_dom_sf"/>
</dbReference>
<feature type="transmembrane region" description="Helical" evidence="2">
    <location>
        <begin position="6"/>
        <end position="26"/>
    </location>
</feature>
<accession>A0ABM9NXI1</accession>
<dbReference type="InterPro" id="IPR019734">
    <property type="entry name" value="TPR_rpt"/>
</dbReference>
<dbReference type="Gene3D" id="1.25.40.10">
    <property type="entry name" value="Tetratricopeptide repeat domain"/>
    <property type="match status" value="1"/>
</dbReference>
<reference evidence="3 4" key="1">
    <citation type="submission" date="2024-05" db="EMBL/GenBank/DDBJ databases">
        <authorList>
            <person name="Duchaud E."/>
        </authorList>
    </citation>
    <scope>NUCLEOTIDE SEQUENCE [LARGE SCALE GENOMIC DNA]</scope>
    <source>
        <strain evidence="3">Ena-SAMPLE-TAB-13-05-2024-13:56:06:370-140309</strain>
    </source>
</reference>
<protein>
    <recommendedName>
        <fullName evidence="5">Tetratricopeptide repeat protein</fullName>
    </recommendedName>
</protein>
<keyword evidence="2" id="KW-0472">Membrane</keyword>
<evidence type="ECO:0000256" key="1">
    <source>
        <dbReference type="PROSITE-ProRule" id="PRU00339"/>
    </source>
</evidence>
<dbReference type="Proteomes" id="UP001497514">
    <property type="component" value="Chromosome"/>
</dbReference>
<keyword evidence="4" id="KW-1185">Reference proteome</keyword>
<name>A0ABM9NXI1_9FLAO</name>
<evidence type="ECO:0000256" key="2">
    <source>
        <dbReference type="SAM" id="Phobius"/>
    </source>
</evidence>
<evidence type="ECO:0000313" key="4">
    <source>
        <dbReference type="Proteomes" id="UP001497514"/>
    </source>
</evidence>
<evidence type="ECO:0008006" key="5">
    <source>
        <dbReference type="Google" id="ProtNLM"/>
    </source>
</evidence>
<sequence>MSWIFITLIGIGIIIFVKKMFSFENLQDLGIKRYREGNFSESITYLEKAIKKRPNHPETICALGESYLQQSLKVESISLSASKIYQSKAILNFKKYLQLEPNGYHKTQIIQKLEYIKLHK</sequence>
<keyword evidence="2" id="KW-0812">Transmembrane</keyword>
<dbReference type="RefSeq" id="WP_101902278.1">
    <property type="nucleotide sequence ID" value="NZ_OZ038524.1"/>
</dbReference>
<dbReference type="PROSITE" id="PS50005">
    <property type="entry name" value="TPR"/>
    <property type="match status" value="1"/>
</dbReference>